<evidence type="ECO:0000313" key="1">
    <source>
        <dbReference type="EMBL" id="KAJ1359533.1"/>
    </source>
</evidence>
<accession>A0AAD5QPE8</accession>
<gene>
    <name evidence="1" type="ORF">KIN20_018293</name>
</gene>
<sequence>MDGSCAREKRIEAMLGPALPVKTGCSNIKPPETRGASVNMDETENKKSCEIFEEDYMLTVMITTALNVIIAQRR</sequence>
<dbReference type="Proteomes" id="UP001196413">
    <property type="component" value="Unassembled WGS sequence"/>
</dbReference>
<comment type="caution">
    <text evidence="1">The sequence shown here is derived from an EMBL/GenBank/DDBJ whole genome shotgun (WGS) entry which is preliminary data.</text>
</comment>
<organism evidence="1 2">
    <name type="scientific">Parelaphostrongylus tenuis</name>
    <name type="common">Meningeal worm</name>
    <dbReference type="NCBI Taxonomy" id="148309"/>
    <lineage>
        <taxon>Eukaryota</taxon>
        <taxon>Metazoa</taxon>
        <taxon>Ecdysozoa</taxon>
        <taxon>Nematoda</taxon>
        <taxon>Chromadorea</taxon>
        <taxon>Rhabditida</taxon>
        <taxon>Rhabditina</taxon>
        <taxon>Rhabditomorpha</taxon>
        <taxon>Strongyloidea</taxon>
        <taxon>Metastrongylidae</taxon>
        <taxon>Parelaphostrongylus</taxon>
    </lineage>
</organism>
<proteinExistence type="predicted"/>
<protein>
    <submittedName>
        <fullName evidence="1">Uncharacterized protein</fullName>
    </submittedName>
</protein>
<name>A0AAD5QPE8_PARTN</name>
<dbReference type="AlphaFoldDB" id="A0AAD5QPE8"/>
<evidence type="ECO:0000313" key="2">
    <source>
        <dbReference type="Proteomes" id="UP001196413"/>
    </source>
</evidence>
<reference evidence="1" key="1">
    <citation type="submission" date="2021-06" db="EMBL/GenBank/DDBJ databases">
        <title>Parelaphostrongylus tenuis whole genome reference sequence.</title>
        <authorList>
            <person name="Garwood T.J."/>
            <person name="Larsen P.A."/>
            <person name="Fountain-Jones N.M."/>
            <person name="Garbe J.R."/>
            <person name="Macchietto M.G."/>
            <person name="Kania S.A."/>
            <person name="Gerhold R.W."/>
            <person name="Richards J.E."/>
            <person name="Wolf T.M."/>
        </authorList>
    </citation>
    <scope>NUCLEOTIDE SEQUENCE</scope>
    <source>
        <strain evidence="1">MNPRO001-30</strain>
        <tissue evidence="1">Meninges</tissue>
    </source>
</reference>
<keyword evidence="2" id="KW-1185">Reference proteome</keyword>
<dbReference type="EMBL" id="JAHQIW010003643">
    <property type="protein sequence ID" value="KAJ1359533.1"/>
    <property type="molecule type" value="Genomic_DNA"/>
</dbReference>